<keyword evidence="4" id="KW-0812">Transmembrane</keyword>
<evidence type="ECO:0000259" key="5">
    <source>
        <dbReference type="PROSITE" id="PS51934"/>
    </source>
</evidence>
<evidence type="ECO:0000256" key="4">
    <source>
        <dbReference type="SAM" id="Phobius"/>
    </source>
</evidence>
<keyword evidence="1" id="KW-0808">Transferase</keyword>
<feature type="transmembrane region" description="Helical" evidence="4">
    <location>
        <begin position="125"/>
        <end position="151"/>
    </location>
</feature>
<dbReference type="EMBL" id="WITK01000004">
    <property type="protein sequence ID" value="MQW91605.1"/>
    <property type="molecule type" value="Genomic_DNA"/>
</dbReference>
<dbReference type="AlphaFoldDB" id="A0A5Q0P1I2"/>
<dbReference type="GO" id="GO:0008970">
    <property type="term" value="F:phospholipase A1 activity"/>
    <property type="evidence" value="ECO:0007669"/>
    <property type="project" value="TreeGrafter"/>
</dbReference>
<dbReference type="RefSeq" id="WP_153371353.1">
    <property type="nucleotide sequence ID" value="NZ_CP045650.1"/>
</dbReference>
<dbReference type="GO" id="GO:0016410">
    <property type="term" value="F:N-acyltransferase activity"/>
    <property type="evidence" value="ECO:0007669"/>
    <property type="project" value="TreeGrafter"/>
</dbReference>
<evidence type="ECO:0000313" key="9">
    <source>
        <dbReference type="Proteomes" id="UP000480556"/>
    </source>
</evidence>
<dbReference type="Proteomes" id="UP000480556">
    <property type="component" value="Unassembled WGS sequence"/>
</dbReference>
<name>A0A5Q0P1I2_9GAMM</name>
<keyword evidence="4" id="KW-1133">Transmembrane helix</keyword>
<dbReference type="Gene3D" id="3.90.1720.10">
    <property type="entry name" value="endopeptidase domain like (from Nostoc punctiforme)"/>
    <property type="match status" value="1"/>
</dbReference>
<sequence length="186" mass="21838">MQHTQRFALGSHLMVKHFGYTHHGIYAGRGRVIHYSGFAHLFKKHPIEITSIERFSNGRPILIQEYASAKFKGRKVVRRMRSRMHENNYHLIINNCEHLCTWAITGVESSPQVTRMINRLTTIGYISSMMSFMNSLFLTLTTTSFALVFYIKKKLRDKAKLRLDQYRQLQEQVQQDAPELSKLKHR</sequence>
<dbReference type="Pfam" id="PF04970">
    <property type="entry name" value="LRAT"/>
    <property type="match status" value="1"/>
</dbReference>
<dbReference type="Proteomes" id="UP000327478">
    <property type="component" value="Chromosome"/>
</dbReference>
<gene>
    <name evidence="7" type="ORF">GFH30_05950</name>
    <name evidence="6" type="ORF">GHJ48_04205</name>
</gene>
<evidence type="ECO:0000256" key="3">
    <source>
        <dbReference type="ARBA" id="ARBA00023098"/>
    </source>
</evidence>
<dbReference type="InterPro" id="IPR051496">
    <property type="entry name" value="H-rev107_PLA/AT"/>
</dbReference>
<evidence type="ECO:0000313" key="7">
    <source>
        <dbReference type="EMBL" id="QGA10959.1"/>
    </source>
</evidence>
<reference evidence="8 9" key="1">
    <citation type="submission" date="2019-10" db="EMBL/GenBank/DDBJ databases">
        <authorList>
            <person name="Dong K."/>
        </authorList>
    </citation>
    <scope>NUCLEOTIDE SEQUENCE [LARGE SCALE GENOMIC DNA]</scope>
    <source>
        <strain evidence="8">dk386</strain>
        <strain evidence="7">Dk386</strain>
        <strain evidence="6">Dk771</strain>
        <strain evidence="9">dk771</strain>
    </source>
</reference>
<dbReference type="EMBL" id="CP045650">
    <property type="protein sequence ID" value="QGA10959.1"/>
    <property type="molecule type" value="Genomic_DNA"/>
</dbReference>
<dbReference type="PANTHER" id="PTHR13943">
    <property type="entry name" value="HRAS-LIKE SUPPRESSOR - RELATED"/>
    <property type="match status" value="1"/>
</dbReference>
<evidence type="ECO:0000256" key="2">
    <source>
        <dbReference type="ARBA" id="ARBA00022801"/>
    </source>
</evidence>
<evidence type="ECO:0000313" key="8">
    <source>
        <dbReference type="Proteomes" id="UP000327478"/>
    </source>
</evidence>
<keyword evidence="4" id="KW-0472">Membrane</keyword>
<dbReference type="GO" id="GO:0005737">
    <property type="term" value="C:cytoplasm"/>
    <property type="evidence" value="ECO:0007669"/>
    <property type="project" value="TreeGrafter"/>
</dbReference>
<evidence type="ECO:0000313" key="6">
    <source>
        <dbReference type="EMBL" id="MQW91605.1"/>
    </source>
</evidence>
<organism evidence="6 9">
    <name type="scientific">Acinetobacter wanghuae</name>
    <dbReference type="NCBI Taxonomy" id="2662362"/>
    <lineage>
        <taxon>Bacteria</taxon>
        <taxon>Pseudomonadati</taxon>
        <taxon>Pseudomonadota</taxon>
        <taxon>Gammaproteobacteria</taxon>
        <taxon>Moraxellales</taxon>
        <taxon>Moraxellaceae</taxon>
        <taxon>Acinetobacter</taxon>
    </lineage>
</organism>
<dbReference type="GO" id="GO:0004623">
    <property type="term" value="F:phospholipase A2 activity"/>
    <property type="evidence" value="ECO:0007669"/>
    <property type="project" value="TreeGrafter"/>
</dbReference>
<dbReference type="PROSITE" id="PS51934">
    <property type="entry name" value="LRAT"/>
    <property type="match status" value="1"/>
</dbReference>
<keyword evidence="8" id="KW-1185">Reference proteome</keyword>
<accession>A0A5Q0P1I2</accession>
<keyword evidence="3" id="KW-0443">Lipid metabolism</keyword>
<dbReference type="InterPro" id="IPR007053">
    <property type="entry name" value="LRAT_dom"/>
</dbReference>
<evidence type="ECO:0000256" key="1">
    <source>
        <dbReference type="ARBA" id="ARBA00022679"/>
    </source>
</evidence>
<keyword evidence="2" id="KW-0378">Hydrolase</keyword>
<protein>
    <submittedName>
        <fullName evidence="6">Phosphatidylcholine--retinol O-acyltransferase</fullName>
    </submittedName>
</protein>
<dbReference type="GO" id="GO:0070292">
    <property type="term" value="P:N-acylphosphatidylethanolamine metabolic process"/>
    <property type="evidence" value="ECO:0007669"/>
    <property type="project" value="TreeGrafter"/>
</dbReference>
<dbReference type="PANTHER" id="PTHR13943:SF77">
    <property type="entry name" value="LRAT DOMAIN-CONTAINING PROTEIN"/>
    <property type="match status" value="1"/>
</dbReference>
<feature type="domain" description="LRAT" evidence="5">
    <location>
        <begin position="12"/>
        <end position="112"/>
    </location>
</feature>
<proteinExistence type="predicted"/>